<dbReference type="InterPro" id="IPR025534">
    <property type="entry name" value="DUF4420"/>
</dbReference>
<dbReference type="Pfam" id="PF14390">
    <property type="entry name" value="DUF4420"/>
    <property type="match status" value="1"/>
</dbReference>
<evidence type="ECO:0000313" key="2">
    <source>
        <dbReference type="Proteomes" id="UP000196485"/>
    </source>
</evidence>
<keyword evidence="2" id="KW-1185">Reference proteome</keyword>
<dbReference type="AlphaFoldDB" id="A0A1Y6KZ97"/>
<accession>A0A1Y6KZ97</accession>
<organism evidence="1 2">
    <name type="scientific">Photobacterium aquimaris</name>
    <dbReference type="NCBI Taxonomy" id="512643"/>
    <lineage>
        <taxon>Bacteria</taxon>
        <taxon>Pseudomonadati</taxon>
        <taxon>Pseudomonadota</taxon>
        <taxon>Gammaproteobacteria</taxon>
        <taxon>Vibrionales</taxon>
        <taxon>Vibrionaceae</taxon>
        <taxon>Photobacterium</taxon>
    </lineage>
</organism>
<evidence type="ECO:0008006" key="3">
    <source>
        <dbReference type="Google" id="ProtNLM"/>
    </source>
</evidence>
<dbReference type="Proteomes" id="UP000196485">
    <property type="component" value="Unassembled WGS sequence"/>
</dbReference>
<reference evidence="2" key="1">
    <citation type="submission" date="2017-06" db="EMBL/GenBank/DDBJ databases">
        <authorList>
            <person name="Rodrigo-Torres L."/>
            <person name="Arahal R. D."/>
            <person name="Lucena T."/>
        </authorList>
    </citation>
    <scope>NUCLEOTIDE SEQUENCE [LARGE SCALE GENOMIC DNA]</scope>
    <source>
        <strain evidence="2">type strain: CECT 9192</strain>
    </source>
</reference>
<gene>
    <name evidence="1" type="ORF">PAQU9191_02778</name>
</gene>
<dbReference type="RefSeq" id="WP_087821343.1">
    <property type="nucleotide sequence ID" value="NZ_FYAH01000005.1"/>
</dbReference>
<name>A0A1Y6KZ97_9GAMM</name>
<dbReference type="EMBL" id="FYAH01000005">
    <property type="protein sequence ID" value="SMY17471.1"/>
    <property type="molecule type" value="Genomic_DNA"/>
</dbReference>
<evidence type="ECO:0000313" key="1">
    <source>
        <dbReference type="EMBL" id="SMY17471.1"/>
    </source>
</evidence>
<sequence length="319" mass="36400">MELSDKWKLLESIEIDSGLSTIRFEADGSLEVFLAVDEKLSHSILIYLPSSFTPKFDVLKNDNLELLFVKQGHYLQIKLLDSDFTSLFDDLIISLIDSIKNTANAEEASQNFITTYLKWSTFFTKTEDKKLSKERVIGLWGELSYLLKLIQVTCSSVPIDNILKSWVGPLGASHDFEFSCSSIEVKTKPLNSTMIKISSEYQLDNIDEKPLKLEVISVIESEHGLSLTDLFLKVKDHINKKSGDVTILLFALEKENLSEESLSKYSGFLFARKMTETFDCDVDYFPKIKASGLHKAISIVKYNLDVRELQEFRISQEKY</sequence>
<proteinExistence type="predicted"/>
<protein>
    <recommendedName>
        <fullName evidence="3">PD-(D/E)XK motif protein</fullName>
    </recommendedName>
</protein>